<name>A0AAD4BSC6_BOLED</name>
<dbReference type="EMBL" id="WHUW01000016">
    <property type="protein sequence ID" value="KAF8438521.1"/>
    <property type="molecule type" value="Genomic_DNA"/>
</dbReference>
<dbReference type="Proteomes" id="UP001194468">
    <property type="component" value="Unassembled WGS sequence"/>
</dbReference>
<reference evidence="1" key="2">
    <citation type="journal article" date="2020" name="Nat. Commun.">
        <title>Large-scale genome sequencing of mycorrhizal fungi provides insights into the early evolution of symbiotic traits.</title>
        <authorList>
            <person name="Miyauchi S."/>
            <person name="Kiss E."/>
            <person name="Kuo A."/>
            <person name="Drula E."/>
            <person name="Kohler A."/>
            <person name="Sanchez-Garcia M."/>
            <person name="Morin E."/>
            <person name="Andreopoulos B."/>
            <person name="Barry K.W."/>
            <person name="Bonito G."/>
            <person name="Buee M."/>
            <person name="Carver A."/>
            <person name="Chen C."/>
            <person name="Cichocki N."/>
            <person name="Clum A."/>
            <person name="Culley D."/>
            <person name="Crous P.W."/>
            <person name="Fauchery L."/>
            <person name="Girlanda M."/>
            <person name="Hayes R.D."/>
            <person name="Keri Z."/>
            <person name="LaButti K."/>
            <person name="Lipzen A."/>
            <person name="Lombard V."/>
            <person name="Magnuson J."/>
            <person name="Maillard F."/>
            <person name="Murat C."/>
            <person name="Nolan M."/>
            <person name="Ohm R.A."/>
            <person name="Pangilinan J."/>
            <person name="Pereira M.F."/>
            <person name="Perotto S."/>
            <person name="Peter M."/>
            <person name="Pfister S."/>
            <person name="Riley R."/>
            <person name="Sitrit Y."/>
            <person name="Stielow J.B."/>
            <person name="Szollosi G."/>
            <person name="Zifcakova L."/>
            <person name="Stursova M."/>
            <person name="Spatafora J.W."/>
            <person name="Tedersoo L."/>
            <person name="Vaario L.M."/>
            <person name="Yamada A."/>
            <person name="Yan M."/>
            <person name="Wang P."/>
            <person name="Xu J."/>
            <person name="Bruns T."/>
            <person name="Baldrian P."/>
            <person name="Vilgalys R."/>
            <person name="Dunand C."/>
            <person name="Henrissat B."/>
            <person name="Grigoriev I.V."/>
            <person name="Hibbett D."/>
            <person name="Nagy L.G."/>
            <person name="Martin F.M."/>
        </authorList>
    </citation>
    <scope>NUCLEOTIDE SEQUENCE</scope>
    <source>
        <strain evidence="1">BED1</strain>
    </source>
</reference>
<accession>A0AAD4BSC6</accession>
<keyword evidence="2" id="KW-1185">Reference proteome</keyword>
<reference evidence="1" key="1">
    <citation type="submission" date="2019-10" db="EMBL/GenBank/DDBJ databases">
        <authorList>
            <consortium name="DOE Joint Genome Institute"/>
            <person name="Kuo A."/>
            <person name="Miyauchi S."/>
            <person name="Kiss E."/>
            <person name="Drula E."/>
            <person name="Kohler A."/>
            <person name="Sanchez-Garcia M."/>
            <person name="Andreopoulos B."/>
            <person name="Barry K.W."/>
            <person name="Bonito G."/>
            <person name="Buee M."/>
            <person name="Carver A."/>
            <person name="Chen C."/>
            <person name="Cichocki N."/>
            <person name="Clum A."/>
            <person name="Culley D."/>
            <person name="Crous P.W."/>
            <person name="Fauchery L."/>
            <person name="Girlanda M."/>
            <person name="Hayes R."/>
            <person name="Keri Z."/>
            <person name="LaButti K."/>
            <person name="Lipzen A."/>
            <person name="Lombard V."/>
            <person name="Magnuson J."/>
            <person name="Maillard F."/>
            <person name="Morin E."/>
            <person name="Murat C."/>
            <person name="Nolan M."/>
            <person name="Ohm R."/>
            <person name="Pangilinan J."/>
            <person name="Pereira M."/>
            <person name="Perotto S."/>
            <person name="Peter M."/>
            <person name="Riley R."/>
            <person name="Sitrit Y."/>
            <person name="Stielow B."/>
            <person name="Szollosi G."/>
            <person name="Zifcakova L."/>
            <person name="Stursova M."/>
            <person name="Spatafora J.W."/>
            <person name="Tedersoo L."/>
            <person name="Vaario L.-M."/>
            <person name="Yamada A."/>
            <person name="Yan M."/>
            <person name="Wang P."/>
            <person name="Xu J."/>
            <person name="Bruns T."/>
            <person name="Baldrian P."/>
            <person name="Vilgalys R."/>
            <person name="Henrissat B."/>
            <person name="Grigoriev I.V."/>
            <person name="Hibbett D."/>
            <person name="Nagy L.G."/>
            <person name="Martin F.M."/>
        </authorList>
    </citation>
    <scope>NUCLEOTIDE SEQUENCE</scope>
    <source>
        <strain evidence="1">BED1</strain>
    </source>
</reference>
<dbReference type="AlphaFoldDB" id="A0AAD4BSC6"/>
<sequence length="167" mass="18729">MYVRSLLLPFADNSHWYIVGGLDPHLSRQGTHRRCSSLYPRTYDRLSIRNVSLSATAPRTSGPLISSPVTCDKDKHVCPAQSIRPWIERSGETWDSIEDARTAPRLYNHSMSSEGRGVFDVKLEELYRSRKQDNWKPPPTMPMATPVSACKVIAQPSSSLLPSTLCS</sequence>
<evidence type="ECO:0000313" key="2">
    <source>
        <dbReference type="Proteomes" id="UP001194468"/>
    </source>
</evidence>
<organism evidence="1 2">
    <name type="scientific">Boletus edulis BED1</name>
    <dbReference type="NCBI Taxonomy" id="1328754"/>
    <lineage>
        <taxon>Eukaryota</taxon>
        <taxon>Fungi</taxon>
        <taxon>Dikarya</taxon>
        <taxon>Basidiomycota</taxon>
        <taxon>Agaricomycotina</taxon>
        <taxon>Agaricomycetes</taxon>
        <taxon>Agaricomycetidae</taxon>
        <taxon>Boletales</taxon>
        <taxon>Boletineae</taxon>
        <taxon>Boletaceae</taxon>
        <taxon>Boletoideae</taxon>
        <taxon>Boletus</taxon>
    </lineage>
</organism>
<gene>
    <name evidence="1" type="ORF">L210DRAFT_110527</name>
</gene>
<protein>
    <submittedName>
        <fullName evidence="1">Uncharacterized protein</fullName>
    </submittedName>
</protein>
<proteinExistence type="predicted"/>
<evidence type="ECO:0000313" key="1">
    <source>
        <dbReference type="EMBL" id="KAF8438521.1"/>
    </source>
</evidence>
<comment type="caution">
    <text evidence="1">The sequence shown here is derived from an EMBL/GenBank/DDBJ whole genome shotgun (WGS) entry which is preliminary data.</text>
</comment>